<evidence type="ECO:0000313" key="4">
    <source>
        <dbReference type="Proteomes" id="UP000821837"/>
    </source>
</evidence>
<accession>A0A9D4QA73</accession>
<dbReference type="AlphaFoldDB" id="A0A9D4QA73"/>
<gene>
    <name evidence="3" type="ORF">HPB52_017134</name>
</gene>
<keyword evidence="2" id="KW-0732">Signal</keyword>
<comment type="caution">
    <text evidence="3">The sequence shown here is derived from an EMBL/GenBank/DDBJ whole genome shotgun (WGS) entry which is preliminary data.</text>
</comment>
<keyword evidence="4" id="KW-1185">Reference proteome</keyword>
<protein>
    <recommendedName>
        <fullName evidence="5">Cystatin domain-containing protein</fullName>
    </recommendedName>
</protein>
<feature type="chain" id="PRO_5039151454" description="Cystatin domain-containing protein" evidence="2">
    <location>
        <begin position="24"/>
        <end position="132"/>
    </location>
</feature>
<organism evidence="3 4">
    <name type="scientific">Rhipicephalus sanguineus</name>
    <name type="common">Brown dog tick</name>
    <name type="synonym">Ixodes sanguineus</name>
    <dbReference type="NCBI Taxonomy" id="34632"/>
    <lineage>
        <taxon>Eukaryota</taxon>
        <taxon>Metazoa</taxon>
        <taxon>Ecdysozoa</taxon>
        <taxon>Arthropoda</taxon>
        <taxon>Chelicerata</taxon>
        <taxon>Arachnida</taxon>
        <taxon>Acari</taxon>
        <taxon>Parasitiformes</taxon>
        <taxon>Ixodida</taxon>
        <taxon>Ixodoidea</taxon>
        <taxon>Ixodidae</taxon>
        <taxon>Rhipicephalinae</taxon>
        <taxon>Rhipicephalus</taxon>
        <taxon>Rhipicephalus</taxon>
    </lineage>
</organism>
<evidence type="ECO:0008006" key="5">
    <source>
        <dbReference type="Google" id="ProtNLM"/>
    </source>
</evidence>
<evidence type="ECO:0000256" key="2">
    <source>
        <dbReference type="SAM" id="SignalP"/>
    </source>
</evidence>
<reference evidence="3" key="2">
    <citation type="submission" date="2021-09" db="EMBL/GenBank/DDBJ databases">
        <authorList>
            <person name="Jia N."/>
            <person name="Wang J."/>
            <person name="Shi W."/>
            <person name="Du L."/>
            <person name="Sun Y."/>
            <person name="Zhan W."/>
            <person name="Jiang J."/>
            <person name="Wang Q."/>
            <person name="Zhang B."/>
            <person name="Ji P."/>
            <person name="Sakyi L.B."/>
            <person name="Cui X."/>
            <person name="Yuan T."/>
            <person name="Jiang B."/>
            <person name="Yang W."/>
            <person name="Lam T.T.-Y."/>
            <person name="Chang Q."/>
            <person name="Ding S."/>
            <person name="Wang X."/>
            <person name="Zhu J."/>
            <person name="Ruan X."/>
            <person name="Zhao L."/>
            <person name="Wei J."/>
            <person name="Que T."/>
            <person name="Du C."/>
            <person name="Cheng J."/>
            <person name="Dai P."/>
            <person name="Han X."/>
            <person name="Huang E."/>
            <person name="Gao Y."/>
            <person name="Liu J."/>
            <person name="Shao H."/>
            <person name="Ye R."/>
            <person name="Li L."/>
            <person name="Wei W."/>
            <person name="Wang X."/>
            <person name="Wang C."/>
            <person name="Huo Q."/>
            <person name="Li W."/>
            <person name="Guo W."/>
            <person name="Chen H."/>
            <person name="Chen S."/>
            <person name="Zhou L."/>
            <person name="Zhou L."/>
            <person name="Ni X."/>
            <person name="Tian J."/>
            <person name="Zhou Y."/>
            <person name="Sheng Y."/>
            <person name="Liu T."/>
            <person name="Pan Y."/>
            <person name="Xia L."/>
            <person name="Li J."/>
            <person name="Zhao F."/>
            <person name="Cao W."/>
        </authorList>
    </citation>
    <scope>NUCLEOTIDE SEQUENCE</scope>
    <source>
        <strain evidence="3">Rsan-2018</strain>
        <tissue evidence="3">Larvae</tissue>
    </source>
</reference>
<sequence length="132" mass="15091">MNTFLINVPRILLLIVALTPASLQNKAVDYDETNHWKEVKAGAKDAKFGKMAQLAIRQFTTAVDFYLTVNKLEKVQQKPTGKCQAFVTEKNKGPFVDWIDCEDFNKKEEPRRSGIQQPQRQRRALVSSHISD</sequence>
<evidence type="ECO:0000256" key="1">
    <source>
        <dbReference type="SAM" id="MobiDB-lite"/>
    </source>
</evidence>
<dbReference type="EMBL" id="JABSTV010001247">
    <property type="protein sequence ID" value="KAH7972790.1"/>
    <property type="molecule type" value="Genomic_DNA"/>
</dbReference>
<feature type="signal peptide" evidence="2">
    <location>
        <begin position="1"/>
        <end position="23"/>
    </location>
</feature>
<evidence type="ECO:0000313" key="3">
    <source>
        <dbReference type="EMBL" id="KAH7972790.1"/>
    </source>
</evidence>
<proteinExistence type="predicted"/>
<feature type="region of interest" description="Disordered" evidence="1">
    <location>
        <begin position="108"/>
        <end position="132"/>
    </location>
</feature>
<dbReference type="Proteomes" id="UP000821837">
    <property type="component" value="Chromosome 11"/>
</dbReference>
<name>A0A9D4QA73_RHISA</name>
<reference evidence="3" key="1">
    <citation type="journal article" date="2020" name="Cell">
        <title>Large-Scale Comparative Analyses of Tick Genomes Elucidate Their Genetic Diversity and Vector Capacities.</title>
        <authorList>
            <consortium name="Tick Genome and Microbiome Consortium (TIGMIC)"/>
            <person name="Jia N."/>
            <person name="Wang J."/>
            <person name="Shi W."/>
            <person name="Du L."/>
            <person name="Sun Y."/>
            <person name="Zhan W."/>
            <person name="Jiang J.F."/>
            <person name="Wang Q."/>
            <person name="Zhang B."/>
            <person name="Ji P."/>
            <person name="Bell-Sakyi L."/>
            <person name="Cui X.M."/>
            <person name="Yuan T.T."/>
            <person name="Jiang B.G."/>
            <person name="Yang W.F."/>
            <person name="Lam T.T."/>
            <person name="Chang Q.C."/>
            <person name="Ding S.J."/>
            <person name="Wang X.J."/>
            <person name="Zhu J.G."/>
            <person name="Ruan X.D."/>
            <person name="Zhao L."/>
            <person name="Wei J.T."/>
            <person name="Ye R.Z."/>
            <person name="Que T.C."/>
            <person name="Du C.H."/>
            <person name="Zhou Y.H."/>
            <person name="Cheng J.X."/>
            <person name="Dai P.F."/>
            <person name="Guo W.B."/>
            <person name="Han X.H."/>
            <person name="Huang E.J."/>
            <person name="Li L.F."/>
            <person name="Wei W."/>
            <person name="Gao Y.C."/>
            <person name="Liu J.Z."/>
            <person name="Shao H.Z."/>
            <person name="Wang X."/>
            <person name="Wang C.C."/>
            <person name="Yang T.C."/>
            <person name="Huo Q.B."/>
            <person name="Li W."/>
            <person name="Chen H.Y."/>
            <person name="Chen S.E."/>
            <person name="Zhou L.G."/>
            <person name="Ni X.B."/>
            <person name="Tian J.H."/>
            <person name="Sheng Y."/>
            <person name="Liu T."/>
            <person name="Pan Y.S."/>
            <person name="Xia L.Y."/>
            <person name="Li J."/>
            <person name="Zhao F."/>
            <person name="Cao W.C."/>
        </authorList>
    </citation>
    <scope>NUCLEOTIDE SEQUENCE</scope>
    <source>
        <strain evidence="3">Rsan-2018</strain>
    </source>
</reference>